<evidence type="ECO:0000256" key="1">
    <source>
        <dbReference type="SAM" id="Phobius"/>
    </source>
</evidence>
<keyword evidence="1" id="KW-0472">Membrane</keyword>
<dbReference type="OrthoDB" id="3344043at2759"/>
<keyword evidence="1" id="KW-0812">Transmembrane</keyword>
<keyword evidence="3" id="KW-1185">Reference proteome</keyword>
<evidence type="ECO:0000313" key="3">
    <source>
        <dbReference type="Proteomes" id="UP000266188"/>
    </source>
</evidence>
<gene>
    <name evidence="2" type="ORF">PHISCL_09526</name>
</gene>
<accession>A0A3A2ZJU3</accession>
<sequence>MAQIATNVTNTESYSTLLERKSKTTSAQAISSHRARIAWSWCILTVPITAFAIALLVMVFNYSLNHGDYPFENLRLPSPEDENDALYVSLNSGIILFVAS</sequence>
<dbReference type="STRING" id="2070753.A0A3A2ZJU3"/>
<protein>
    <submittedName>
        <fullName evidence="2">Uncharacterized protein</fullName>
    </submittedName>
</protein>
<name>A0A3A2ZJU3_9EURO</name>
<organism evidence="2 3">
    <name type="scientific">Aspergillus sclerotialis</name>
    <dbReference type="NCBI Taxonomy" id="2070753"/>
    <lineage>
        <taxon>Eukaryota</taxon>
        <taxon>Fungi</taxon>
        <taxon>Dikarya</taxon>
        <taxon>Ascomycota</taxon>
        <taxon>Pezizomycotina</taxon>
        <taxon>Eurotiomycetes</taxon>
        <taxon>Eurotiomycetidae</taxon>
        <taxon>Eurotiales</taxon>
        <taxon>Aspergillaceae</taxon>
        <taxon>Aspergillus</taxon>
        <taxon>Aspergillus subgen. Polypaecilum</taxon>
    </lineage>
</organism>
<reference evidence="3" key="1">
    <citation type="submission" date="2017-02" db="EMBL/GenBank/DDBJ databases">
        <authorList>
            <person name="Tafer H."/>
            <person name="Lopandic K."/>
        </authorList>
    </citation>
    <scope>NUCLEOTIDE SEQUENCE [LARGE SCALE GENOMIC DNA]</scope>
    <source>
        <strain evidence="3">CBS 366.77</strain>
    </source>
</reference>
<dbReference type="AlphaFoldDB" id="A0A3A2ZJU3"/>
<proteinExistence type="predicted"/>
<dbReference type="EMBL" id="MVGC01000616">
    <property type="protein sequence ID" value="RJE18135.1"/>
    <property type="molecule type" value="Genomic_DNA"/>
</dbReference>
<feature type="transmembrane region" description="Helical" evidence="1">
    <location>
        <begin position="38"/>
        <end position="64"/>
    </location>
</feature>
<keyword evidence="1" id="KW-1133">Transmembrane helix</keyword>
<comment type="caution">
    <text evidence="2">The sequence shown here is derived from an EMBL/GenBank/DDBJ whole genome shotgun (WGS) entry which is preliminary data.</text>
</comment>
<dbReference type="Proteomes" id="UP000266188">
    <property type="component" value="Unassembled WGS sequence"/>
</dbReference>
<evidence type="ECO:0000313" key="2">
    <source>
        <dbReference type="EMBL" id="RJE18135.1"/>
    </source>
</evidence>